<evidence type="ECO:0000256" key="2">
    <source>
        <dbReference type="ARBA" id="ARBA00022490"/>
    </source>
</evidence>
<dbReference type="SUPFAM" id="SSF54211">
    <property type="entry name" value="Ribosomal protein S5 domain 2-like"/>
    <property type="match status" value="2"/>
</dbReference>
<comment type="cofactor">
    <cofactor evidence="10">
        <name>Mg(2+)</name>
        <dbReference type="ChEBI" id="CHEBI:18420"/>
    </cofactor>
</comment>
<feature type="binding site" evidence="10">
    <location>
        <position position="8"/>
    </location>
    <ligand>
        <name>Mg(2+)</name>
        <dbReference type="ChEBI" id="CHEBI:18420"/>
    </ligand>
</feature>
<evidence type="ECO:0000256" key="4">
    <source>
        <dbReference type="ARBA" id="ARBA00022723"/>
    </source>
</evidence>
<feature type="region of interest" description="Imidazoleglycerol-phosphate dehydratase" evidence="10">
    <location>
        <begin position="191"/>
        <end position="382"/>
    </location>
</feature>
<keyword evidence="8 10" id="KW-0456">Lyase</keyword>
<feature type="region of interest" description="Histidinol-phosphatase" evidence="10">
    <location>
        <begin position="1"/>
        <end position="190"/>
    </location>
</feature>
<evidence type="ECO:0000313" key="11">
    <source>
        <dbReference type="EMBL" id="GAA4459804.1"/>
    </source>
</evidence>
<dbReference type="InterPro" id="IPR036412">
    <property type="entry name" value="HAD-like_sf"/>
</dbReference>
<dbReference type="Pfam" id="PF13242">
    <property type="entry name" value="Hydrolase_like"/>
    <property type="match status" value="1"/>
</dbReference>
<dbReference type="NCBIfam" id="NF002114">
    <property type="entry name" value="PRK00951.2-4"/>
    <property type="match status" value="1"/>
</dbReference>
<dbReference type="EC" id="3.1.3.15" evidence="10"/>
<name>A0ABP8N4H8_9BACT</name>
<dbReference type="CDD" id="cd07914">
    <property type="entry name" value="IGPD"/>
    <property type="match status" value="1"/>
</dbReference>
<evidence type="ECO:0000256" key="10">
    <source>
        <dbReference type="HAMAP-Rule" id="MF_01022"/>
    </source>
</evidence>
<comment type="pathway">
    <text evidence="1 10">Amino-acid biosynthesis; L-histidine biosynthesis; L-histidine from 5-phospho-alpha-D-ribose 1-diphosphate: step 6/9.</text>
</comment>
<feature type="binding site" evidence="10">
    <location>
        <position position="129"/>
    </location>
    <ligand>
        <name>Mg(2+)</name>
        <dbReference type="ChEBI" id="CHEBI:18420"/>
    </ligand>
</feature>
<comment type="caution">
    <text evidence="10">Lacks conserved residue(s) required for the propagation of feature annotation.</text>
</comment>
<dbReference type="Pfam" id="PF00475">
    <property type="entry name" value="IGPD"/>
    <property type="match status" value="1"/>
</dbReference>
<evidence type="ECO:0000256" key="6">
    <source>
        <dbReference type="ARBA" id="ARBA00022842"/>
    </source>
</evidence>
<dbReference type="InterPro" id="IPR000807">
    <property type="entry name" value="ImidazoleglycerolP_deHydtase"/>
</dbReference>
<dbReference type="InterPro" id="IPR020566">
    <property type="entry name" value="His_synth_bifunc_HisB"/>
</dbReference>
<accession>A0ABP8N4H8</accession>
<dbReference type="EMBL" id="BAABHD010000032">
    <property type="protein sequence ID" value="GAA4459804.1"/>
    <property type="molecule type" value="Genomic_DNA"/>
</dbReference>
<dbReference type="Proteomes" id="UP001501175">
    <property type="component" value="Unassembled WGS sequence"/>
</dbReference>
<dbReference type="SUPFAM" id="SSF56784">
    <property type="entry name" value="HAD-like"/>
    <property type="match status" value="1"/>
</dbReference>
<evidence type="ECO:0000256" key="7">
    <source>
        <dbReference type="ARBA" id="ARBA00023102"/>
    </source>
</evidence>
<dbReference type="InterPro" id="IPR005954">
    <property type="entry name" value="HisB_N"/>
</dbReference>
<dbReference type="InterPro" id="IPR020565">
    <property type="entry name" value="ImidazoleglycerP_deHydtase_CS"/>
</dbReference>
<dbReference type="NCBIfam" id="TIGR01261">
    <property type="entry name" value="hisB_Nterm"/>
    <property type="match status" value="1"/>
</dbReference>
<feature type="active site" description="Proton donor" evidence="10">
    <location>
        <position position="10"/>
    </location>
</feature>
<keyword evidence="5 10" id="KW-0378">Hydrolase</keyword>
<dbReference type="InterPro" id="IPR038494">
    <property type="entry name" value="IGPD_sf"/>
</dbReference>
<evidence type="ECO:0000256" key="9">
    <source>
        <dbReference type="ARBA" id="ARBA00023268"/>
    </source>
</evidence>
<feature type="binding site" evidence="10">
    <location>
        <position position="10"/>
    </location>
    <ligand>
        <name>Mg(2+)</name>
        <dbReference type="ChEBI" id="CHEBI:18420"/>
    </ligand>
</feature>
<evidence type="ECO:0000256" key="5">
    <source>
        <dbReference type="ARBA" id="ARBA00022801"/>
    </source>
</evidence>
<comment type="similarity">
    <text evidence="10">In the C-terminal section; belongs to the imidazoleglycerol-phosphate dehydratase family.</text>
</comment>
<dbReference type="PROSITE" id="PS00955">
    <property type="entry name" value="IGP_DEHYDRATASE_2"/>
    <property type="match status" value="1"/>
</dbReference>
<protein>
    <recommendedName>
        <fullName evidence="10">Histidine biosynthesis bifunctional protein HisB</fullName>
    </recommendedName>
    <domain>
        <recommendedName>
            <fullName evidence="10">Histidinol-phosphatase</fullName>
            <ecNumber evidence="10">3.1.3.15</ecNumber>
        </recommendedName>
    </domain>
    <domain>
        <recommendedName>
            <fullName evidence="10">Imidazoleglycerol-phosphate dehydratase</fullName>
            <shortName evidence="10">IGPD</shortName>
            <ecNumber evidence="10">4.2.1.19</ecNumber>
        </recommendedName>
    </domain>
</protein>
<proteinExistence type="inferred from homology"/>
<comment type="pathway">
    <text evidence="10">Amino-acid biosynthesis; L-histidine biosynthesis; L-histidine from 5-phospho-alpha-D-ribose 1-diphosphate: step 8/9.</text>
</comment>
<dbReference type="RefSeq" id="WP_345245101.1">
    <property type="nucleotide sequence ID" value="NZ_BAABHD010000032.1"/>
</dbReference>
<dbReference type="InterPro" id="IPR006543">
    <property type="entry name" value="Histidinol-phos"/>
</dbReference>
<dbReference type="HAMAP" id="MF_00076">
    <property type="entry name" value="HisB"/>
    <property type="match status" value="1"/>
</dbReference>
<comment type="similarity">
    <text evidence="10">In the N-terminal section; belongs to the histidinol-phosphatase family.</text>
</comment>
<dbReference type="EC" id="4.2.1.19" evidence="10"/>
<sequence>MRKVLFIDRDGTLIVEPQPDQQVDSLEKLEYIPNVFSSLRKIAEETEYDLVMVTNQDGLGTDSFPEPTFWPAHNKMMKAFEAERITFSAVHIDRHFPRDNAPTRKPGTGMLTRYLDGSYDLANSYVIGDRLTDVQLAVNLGAKAILFLPPGGLASVQSADVSGLTDTMRLAIVLTTGNWDEIYEFLRLPARTATVERNTKETQISIELNLDGRGRSDIHTGLGFFDHMLDQVARHSGADLTIRVNGDLHIDEHHTIEDTALALGEAYRRALGDKRGISRYGFLLPMDEALAQVAIDFSGRPWLVWDAEFKREKIGEMPTEMFYHFFKSFSDTALCNLNIKVEGYNEHHKIEAIFKAFAKAIKMAVQRDINELDTLPSTKGVL</sequence>
<comment type="catalytic activity">
    <reaction evidence="10">
        <text>L-histidinol phosphate + H2O = L-histidinol + phosphate</text>
        <dbReference type="Rhea" id="RHEA:14465"/>
        <dbReference type="ChEBI" id="CHEBI:15377"/>
        <dbReference type="ChEBI" id="CHEBI:43474"/>
        <dbReference type="ChEBI" id="CHEBI:57699"/>
        <dbReference type="ChEBI" id="CHEBI:57980"/>
        <dbReference type="EC" id="3.1.3.15"/>
    </reaction>
</comment>
<feature type="active site" description="Nucleophile" evidence="10">
    <location>
        <position position="8"/>
    </location>
</feature>
<evidence type="ECO:0000256" key="3">
    <source>
        <dbReference type="ARBA" id="ARBA00022605"/>
    </source>
</evidence>
<dbReference type="NCBIfam" id="TIGR01656">
    <property type="entry name" value="Histidinol-ppas"/>
    <property type="match status" value="1"/>
</dbReference>
<reference evidence="12" key="1">
    <citation type="journal article" date="2019" name="Int. J. Syst. Evol. Microbiol.">
        <title>The Global Catalogue of Microorganisms (GCM) 10K type strain sequencing project: providing services to taxonomists for standard genome sequencing and annotation.</title>
        <authorList>
            <consortium name="The Broad Institute Genomics Platform"/>
            <consortium name="The Broad Institute Genome Sequencing Center for Infectious Disease"/>
            <person name="Wu L."/>
            <person name="Ma J."/>
        </authorList>
    </citation>
    <scope>NUCLEOTIDE SEQUENCE [LARGE SCALE GENOMIC DNA]</scope>
    <source>
        <strain evidence="12">JCM 17927</strain>
    </source>
</reference>
<keyword evidence="2 10" id="KW-0963">Cytoplasm</keyword>
<dbReference type="Gene3D" id="3.40.50.1000">
    <property type="entry name" value="HAD superfamily/HAD-like"/>
    <property type="match status" value="1"/>
</dbReference>
<keyword evidence="4 10" id="KW-0479">Metal-binding</keyword>
<evidence type="ECO:0000256" key="8">
    <source>
        <dbReference type="ARBA" id="ARBA00023239"/>
    </source>
</evidence>
<dbReference type="NCBIfam" id="NF003937">
    <property type="entry name" value="PRK05446.1"/>
    <property type="match status" value="1"/>
</dbReference>
<dbReference type="HAMAP" id="MF_01022">
    <property type="entry name" value="Bifunc_HisB"/>
    <property type="match status" value="1"/>
</dbReference>
<comment type="subcellular location">
    <subcellularLocation>
        <location evidence="10">Cytoplasm</location>
    </subcellularLocation>
</comment>
<dbReference type="InterPro" id="IPR006549">
    <property type="entry name" value="HAD-SF_hydro_IIIA"/>
</dbReference>
<dbReference type="Gene3D" id="3.30.230.40">
    <property type="entry name" value="Imidazole glycerol phosphate dehydratase, domain 1"/>
    <property type="match status" value="2"/>
</dbReference>
<organism evidence="11 12">
    <name type="scientific">Nibrella saemangeumensis</name>
    <dbReference type="NCBI Taxonomy" id="1084526"/>
    <lineage>
        <taxon>Bacteria</taxon>
        <taxon>Pseudomonadati</taxon>
        <taxon>Bacteroidota</taxon>
        <taxon>Cytophagia</taxon>
        <taxon>Cytophagales</taxon>
        <taxon>Spirosomataceae</taxon>
        <taxon>Nibrella</taxon>
    </lineage>
</organism>
<keyword evidence="7 10" id="KW-0368">Histidine biosynthesis</keyword>
<evidence type="ECO:0000313" key="12">
    <source>
        <dbReference type="Proteomes" id="UP001501175"/>
    </source>
</evidence>
<keyword evidence="9 10" id="KW-0511">Multifunctional enzyme</keyword>
<comment type="caution">
    <text evidence="11">The sequence shown here is derived from an EMBL/GenBank/DDBJ whole genome shotgun (WGS) entry which is preliminary data.</text>
</comment>
<dbReference type="PANTHER" id="PTHR23133">
    <property type="entry name" value="IMIDAZOLEGLYCEROL-PHOSPHATE DEHYDRATASE HIS7"/>
    <property type="match status" value="1"/>
</dbReference>
<dbReference type="PROSITE" id="PS00954">
    <property type="entry name" value="IGP_DEHYDRATASE_1"/>
    <property type="match status" value="1"/>
</dbReference>
<dbReference type="InterPro" id="IPR023214">
    <property type="entry name" value="HAD_sf"/>
</dbReference>
<comment type="catalytic activity">
    <reaction evidence="10">
        <text>D-erythro-1-(imidazol-4-yl)glycerol 3-phosphate = 3-(imidazol-4-yl)-2-oxopropyl phosphate + H2O</text>
        <dbReference type="Rhea" id="RHEA:11040"/>
        <dbReference type="ChEBI" id="CHEBI:15377"/>
        <dbReference type="ChEBI" id="CHEBI:57766"/>
        <dbReference type="ChEBI" id="CHEBI:58278"/>
        <dbReference type="EC" id="4.2.1.19"/>
    </reaction>
</comment>
<keyword evidence="3 10" id="KW-0028">Amino-acid biosynthesis</keyword>
<dbReference type="InterPro" id="IPR020568">
    <property type="entry name" value="Ribosomal_Su5_D2-typ_SF"/>
</dbReference>
<dbReference type="NCBIfam" id="TIGR01662">
    <property type="entry name" value="HAD-SF-IIIA"/>
    <property type="match status" value="1"/>
</dbReference>
<dbReference type="NCBIfam" id="NF002111">
    <property type="entry name" value="PRK00951.2-1"/>
    <property type="match status" value="1"/>
</dbReference>
<evidence type="ECO:0000256" key="1">
    <source>
        <dbReference type="ARBA" id="ARBA00005047"/>
    </source>
</evidence>
<gene>
    <name evidence="10 11" type="primary">hisB</name>
    <name evidence="11" type="ORF">GCM10023189_33960</name>
</gene>
<keyword evidence="6 10" id="KW-0460">Magnesium</keyword>
<keyword evidence="12" id="KW-1185">Reference proteome</keyword>
<dbReference type="PANTHER" id="PTHR23133:SF2">
    <property type="entry name" value="IMIDAZOLEGLYCEROL-PHOSPHATE DEHYDRATASE"/>
    <property type="match status" value="1"/>
</dbReference>